<evidence type="ECO:0000256" key="6">
    <source>
        <dbReference type="SAM" id="Phobius"/>
    </source>
</evidence>
<dbReference type="RefSeq" id="WP_002158173.1">
    <property type="nucleotide sequence ID" value="NZ_JH792113.1"/>
</dbReference>
<keyword evidence="6" id="KW-1133">Transmembrane helix</keyword>
<gene>
    <name evidence="8" type="ORF">II3_00390</name>
</gene>
<name>J8CD46_BACCE</name>
<evidence type="ECO:0000256" key="2">
    <source>
        <dbReference type="ARBA" id="ARBA00010075"/>
    </source>
</evidence>
<keyword evidence="6" id="KW-0812">Transmembrane</keyword>
<keyword evidence="5" id="KW-0233">DNA recombination</keyword>
<dbReference type="NCBIfam" id="NF033592">
    <property type="entry name" value="transpos_IS4_1"/>
    <property type="match status" value="1"/>
</dbReference>
<evidence type="ECO:0000256" key="3">
    <source>
        <dbReference type="ARBA" id="ARBA00022578"/>
    </source>
</evidence>
<evidence type="ECO:0000313" key="9">
    <source>
        <dbReference type="Proteomes" id="UP000006997"/>
    </source>
</evidence>
<dbReference type="InterPro" id="IPR002559">
    <property type="entry name" value="Transposase_11"/>
</dbReference>
<comment type="function">
    <text evidence="1">Involved in the transposition of the insertion sequence.</text>
</comment>
<evidence type="ECO:0000256" key="4">
    <source>
        <dbReference type="ARBA" id="ARBA00023125"/>
    </source>
</evidence>
<dbReference type="Pfam" id="PF01609">
    <property type="entry name" value="DDE_Tnp_1"/>
    <property type="match status" value="1"/>
</dbReference>
<dbReference type="EMBL" id="AHEN01000005">
    <property type="protein sequence ID" value="EJR04129.1"/>
    <property type="molecule type" value="Genomic_DNA"/>
</dbReference>
<dbReference type="GO" id="GO:0006313">
    <property type="term" value="P:DNA transposition"/>
    <property type="evidence" value="ECO:0007669"/>
    <property type="project" value="InterPro"/>
</dbReference>
<reference evidence="8 9" key="1">
    <citation type="submission" date="2012-04" db="EMBL/GenBank/DDBJ databases">
        <title>The Genome Sequence of Bacillus cereus MC67.</title>
        <authorList>
            <consortium name="The Broad Institute Genome Sequencing Platform"/>
            <consortium name="The Broad Institute Genome Sequencing Center for Infectious Disease"/>
            <person name="Feldgarden M."/>
            <person name="Van der Auwera G.A."/>
            <person name="Mahillon J."/>
            <person name="Duprez V."/>
            <person name="Timmery S."/>
            <person name="Mattelet C."/>
            <person name="Dierick K."/>
            <person name="Sun M."/>
            <person name="Yu Z."/>
            <person name="Zhu L."/>
            <person name="Hu X."/>
            <person name="Shank E.B."/>
            <person name="Swiecicka I."/>
            <person name="Hansen B.M."/>
            <person name="Andrup L."/>
            <person name="Young S.K."/>
            <person name="Zeng Q."/>
            <person name="Gargeya S."/>
            <person name="Fitzgerald M."/>
            <person name="Haas B."/>
            <person name="Abouelleil A."/>
            <person name="Alvarado L."/>
            <person name="Arachchi H.M."/>
            <person name="Berlin A."/>
            <person name="Chapman S.B."/>
            <person name="Goldberg J."/>
            <person name="Griggs A."/>
            <person name="Gujja S."/>
            <person name="Hansen M."/>
            <person name="Howarth C."/>
            <person name="Imamovic A."/>
            <person name="Larimer J."/>
            <person name="McCowen C."/>
            <person name="Montmayeur A."/>
            <person name="Murphy C."/>
            <person name="Neiman D."/>
            <person name="Pearson M."/>
            <person name="Priest M."/>
            <person name="Roberts A."/>
            <person name="Saif S."/>
            <person name="Shea T."/>
            <person name="Sisk P."/>
            <person name="Sykes S."/>
            <person name="Wortman J."/>
            <person name="Nusbaum C."/>
            <person name="Birren B."/>
        </authorList>
    </citation>
    <scope>NUCLEOTIDE SEQUENCE [LARGE SCALE GENOMIC DNA]</scope>
    <source>
        <strain evidence="8 9">MC67</strain>
    </source>
</reference>
<feature type="transmembrane region" description="Helical" evidence="6">
    <location>
        <begin position="405"/>
        <end position="424"/>
    </location>
</feature>
<dbReference type="InterPro" id="IPR012337">
    <property type="entry name" value="RNaseH-like_sf"/>
</dbReference>
<proteinExistence type="inferred from homology"/>
<comment type="caution">
    <text evidence="8">The sequence shown here is derived from an EMBL/GenBank/DDBJ whole genome shotgun (WGS) entry which is preliminary data.</text>
</comment>
<keyword evidence="6" id="KW-0472">Membrane</keyword>
<dbReference type="SUPFAM" id="SSF53098">
    <property type="entry name" value="Ribonuclease H-like"/>
    <property type="match status" value="1"/>
</dbReference>
<keyword evidence="3" id="KW-0815">Transposition</keyword>
<dbReference type="GO" id="GO:0003677">
    <property type="term" value="F:DNA binding"/>
    <property type="evidence" value="ECO:0007669"/>
    <property type="project" value="UniProtKB-KW"/>
</dbReference>
<organism evidence="8 9">
    <name type="scientific">Bacillus cereus MC67</name>
    <dbReference type="NCBI Taxonomy" id="1053219"/>
    <lineage>
        <taxon>Bacteria</taxon>
        <taxon>Bacillati</taxon>
        <taxon>Bacillota</taxon>
        <taxon>Bacilli</taxon>
        <taxon>Bacillales</taxon>
        <taxon>Bacillaceae</taxon>
        <taxon>Bacillus</taxon>
        <taxon>Bacillus cereus group</taxon>
    </lineage>
</organism>
<dbReference type="PANTHER" id="PTHR33258:SF1">
    <property type="entry name" value="TRANSPOSASE INSL FOR INSERTION SEQUENCE ELEMENT IS186A-RELATED"/>
    <property type="match status" value="1"/>
</dbReference>
<comment type="similarity">
    <text evidence="2">Belongs to the transposase 11 family.</text>
</comment>
<protein>
    <recommendedName>
        <fullName evidence="7">Transposase IS4-like domain-containing protein</fullName>
    </recommendedName>
</protein>
<feature type="domain" description="Transposase IS4-like" evidence="7">
    <location>
        <begin position="119"/>
        <end position="362"/>
    </location>
</feature>
<dbReference type="AlphaFoldDB" id="J8CD46"/>
<dbReference type="InterPro" id="IPR047952">
    <property type="entry name" value="Transpos_IS4"/>
</dbReference>
<dbReference type="HOGENOM" id="CLU_042765_0_1_9"/>
<evidence type="ECO:0000259" key="7">
    <source>
        <dbReference type="Pfam" id="PF01609"/>
    </source>
</evidence>
<dbReference type="PATRIC" id="fig|1053219.3.peg.388"/>
<evidence type="ECO:0000256" key="5">
    <source>
        <dbReference type="ARBA" id="ARBA00023172"/>
    </source>
</evidence>
<accession>J8CD46</accession>
<evidence type="ECO:0000313" key="8">
    <source>
        <dbReference type="EMBL" id="EJR04129.1"/>
    </source>
</evidence>
<dbReference type="Proteomes" id="UP000006997">
    <property type="component" value="Unassembled WGS sequence"/>
</dbReference>
<keyword evidence="4" id="KW-0238">DNA-binding</keyword>
<dbReference type="GO" id="GO:0004803">
    <property type="term" value="F:transposase activity"/>
    <property type="evidence" value="ECO:0007669"/>
    <property type="project" value="InterPro"/>
</dbReference>
<dbReference type="PANTHER" id="PTHR33258">
    <property type="entry name" value="TRANSPOSASE INSL FOR INSERTION SEQUENCE ELEMENT IS186A-RELATED"/>
    <property type="match status" value="1"/>
</dbReference>
<evidence type="ECO:0000256" key="1">
    <source>
        <dbReference type="ARBA" id="ARBA00002286"/>
    </source>
</evidence>
<sequence>MSTNNNILVEELRILGEEFRNKFSIHHLQELAYQTGMIQRKRKFQAQDLVSLCVFLGQTISSEALVSLCTKLNEATGTCISAEALNKRWNARTVVFLKKLFLYAFRQKVCSSTSLSSRFTRIRILDSTSFQLPSSYAEIYKGFGGGGSEAGVKIQLEYELLSGEFLGMTVDHATSNDAKYGQERTKTLQNGDLVLRDLGYHDIGDLENISLREAYYISRIRWNTQVYQKGEDGKWILLHIETLTKKLQEGETLELPEVYIGLKHKHRTRLILYRLTQNEWDKRLIHHKKMKKKMPKAASCVNLLVTNAPSEILPATEVYAFYSLRWQVEIVFKTWKSIFSIHVNKRMKLERFQCHLYGQLLRLCLVASTTYQMRRLLWEKHRKEMSELKCAYMVQIYLKKIHTTLFVLSNILFQCLAGSFKILVRMGKKRDGTEKQHRLKS</sequence>